<keyword evidence="11 16" id="KW-1133">Transmembrane helix</keyword>
<evidence type="ECO:0000256" key="5">
    <source>
        <dbReference type="ARBA" id="ARBA00022692"/>
    </source>
</evidence>
<dbReference type="InterPro" id="IPR001245">
    <property type="entry name" value="Ser-Thr/Tyr_kinase_cat_dom"/>
</dbReference>
<dbReference type="SUPFAM" id="SSF57196">
    <property type="entry name" value="EGF/Laminin"/>
    <property type="match status" value="1"/>
</dbReference>
<dbReference type="CDD" id="cd00054">
    <property type="entry name" value="EGF_CA"/>
    <property type="match status" value="1"/>
</dbReference>
<evidence type="ECO:0000256" key="14">
    <source>
        <dbReference type="ARBA" id="ARBA00023180"/>
    </source>
</evidence>
<dbReference type="InterPro" id="IPR000719">
    <property type="entry name" value="Prot_kinase_dom"/>
</dbReference>
<dbReference type="SMART" id="SM00181">
    <property type="entry name" value="EGF"/>
    <property type="match status" value="2"/>
</dbReference>
<name>A0AAV8G6C1_9POAL</name>
<protein>
    <submittedName>
        <fullName evidence="21">Wall-associated kinase family protein</fullName>
    </submittedName>
</protein>
<dbReference type="PANTHER" id="PTHR27005">
    <property type="entry name" value="WALL-ASSOCIATED RECEPTOR KINASE-LIKE 21"/>
    <property type="match status" value="1"/>
</dbReference>
<evidence type="ECO:0000256" key="11">
    <source>
        <dbReference type="ARBA" id="ARBA00022989"/>
    </source>
</evidence>
<gene>
    <name evidence="21" type="ORF">LUZ62_052484</name>
    <name evidence="20" type="ORF">LUZ62_081491</name>
</gene>
<keyword evidence="6 17" id="KW-0732">Signal</keyword>
<keyword evidence="10" id="KW-0067">ATP-binding</keyword>
<feature type="domain" description="EGF-like" evidence="19">
    <location>
        <begin position="305"/>
        <end position="341"/>
    </location>
</feature>
<dbReference type="PANTHER" id="PTHR27005:SF59">
    <property type="entry name" value="OS12G0615300 PROTEIN"/>
    <property type="match status" value="1"/>
</dbReference>
<dbReference type="PROSITE" id="PS01187">
    <property type="entry name" value="EGF_CA"/>
    <property type="match status" value="1"/>
</dbReference>
<dbReference type="Pfam" id="PF13947">
    <property type="entry name" value="GUB_WAK_bind"/>
    <property type="match status" value="1"/>
</dbReference>
<dbReference type="FunFam" id="3.30.200.20:FF:000043">
    <property type="entry name" value="Wall-associated receptor kinase 2"/>
    <property type="match status" value="1"/>
</dbReference>
<feature type="domain" description="Protein kinase" evidence="18">
    <location>
        <begin position="422"/>
        <end position="701"/>
    </location>
</feature>
<keyword evidence="3 15" id="KW-0245">EGF-like domain</keyword>
<dbReference type="EMBL" id="JAMFTS010000002">
    <property type="protein sequence ID" value="KAJ4801238.1"/>
    <property type="molecule type" value="Genomic_DNA"/>
</dbReference>
<comment type="subcellular location">
    <subcellularLocation>
        <location evidence="1">Membrane</location>
        <topology evidence="1">Single-pass type I membrane protein</topology>
    </subcellularLocation>
</comment>
<dbReference type="GO" id="GO:0007166">
    <property type="term" value="P:cell surface receptor signaling pathway"/>
    <property type="evidence" value="ECO:0007669"/>
    <property type="project" value="InterPro"/>
</dbReference>
<evidence type="ECO:0000256" key="12">
    <source>
        <dbReference type="ARBA" id="ARBA00023136"/>
    </source>
</evidence>
<dbReference type="FunFam" id="2.10.25.10:FF:000038">
    <property type="entry name" value="Fibrillin 2"/>
    <property type="match status" value="1"/>
</dbReference>
<evidence type="ECO:0000256" key="3">
    <source>
        <dbReference type="ARBA" id="ARBA00022536"/>
    </source>
</evidence>
<keyword evidence="2" id="KW-0723">Serine/threonine-protein kinase</keyword>
<keyword evidence="7" id="KW-0677">Repeat</keyword>
<dbReference type="InterPro" id="IPR011009">
    <property type="entry name" value="Kinase-like_dom_sf"/>
</dbReference>
<evidence type="ECO:0000313" key="22">
    <source>
        <dbReference type="Proteomes" id="UP001140206"/>
    </source>
</evidence>
<comment type="caution">
    <text evidence="15">Lacks conserved residue(s) required for the propagation of feature annotation.</text>
</comment>
<keyword evidence="8" id="KW-0547">Nucleotide-binding</keyword>
<dbReference type="InterPro" id="IPR008271">
    <property type="entry name" value="Ser/Thr_kinase_AS"/>
</dbReference>
<accession>A0AAV8G6C1</accession>
<dbReference type="InterPro" id="IPR000152">
    <property type="entry name" value="EGF-type_Asp/Asn_hydroxyl_site"/>
</dbReference>
<dbReference type="InterPro" id="IPR018097">
    <property type="entry name" value="EGF_Ca-bd_CS"/>
</dbReference>
<evidence type="ECO:0000256" key="10">
    <source>
        <dbReference type="ARBA" id="ARBA00022840"/>
    </source>
</evidence>
<evidence type="ECO:0000256" key="16">
    <source>
        <dbReference type="SAM" id="Phobius"/>
    </source>
</evidence>
<dbReference type="InterPro" id="IPR001881">
    <property type="entry name" value="EGF-like_Ca-bd_dom"/>
</dbReference>
<organism evidence="21 22">
    <name type="scientific">Rhynchospora pubera</name>
    <dbReference type="NCBI Taxonomy" id="906938"/>
    <lineage>
        <taxon>Eukaryota</taxon>
        <taxon>Viridiplantae</taxon>
        <taxon>Streptophyta</taxon>
        <taxon>Embryophyta</taxon>
        <taxon>Tracheophyta</taxon>
        <taxon>Spermatophyta</taxon>
        <taxon>Magnoliopsida</taxon>
        <taxon>Liliopsida</taxon>
        <taxon>Poales</taxon>
        <taxon>Cyperaceae</taxon>
        <taxon>Cyperoideae</taxon>
        <taxon>Rhynchosporeae</taxon>
        <taxon>Rhynchospora</taxon>
    </lineage>
</organism>
<reference evidence="21" key="1">
    <citation type="submission" date="2022-08" db="EMBL/GenBank/DDBJ databases">
        <authorList>
            <person name="Marques A."/>
        </authorList>
    </citation>
    <scope>NUCLEOTIDE SEQUENCE</scope>
    <source>
        <strain evidence="21">RhyPub2mFocal</strain>
        <tissue evidence="21">Leaves</tissue>
    </source>
</reference>
<keyword evidence="14" id="KW-0325">Glycoprotein</keyword>
<dbReference type="SMART" id="SM00220">
    <property type="entry name" value="S_TKc"/>
    <property type="match status" value="1"/>
</dbReference>
<evidence type="ECO:0000256" key="6">
    <source>
        <dbReference type="ARBA" id="ARBA00022729"/>
    </source>
</evidence>
<dbReference type="GO" id="GO:0005886">
    <property type="term" value="C:plasma membrane"/>
    <property type="evidence" value="ECO:0007669"/>
    <property type="project" value="TreeGrafter"/>
</dbReference>
<evidence type="ECO:0000256" key="2">
    <source>
        <dbReference type="ARBA" id="ARBA00022527"/>
    </source>
</evidence>
<keyword evidence="9 21" id="KW-0418">Kinase</keyword>
<evidence type="ECO:0000313" key="20">
    <source>
        <dbReference type="EMBL" id="KAJ4747086.1"/>
    </source>
</evidence>
<keyword evidence="12 16" id="KW-0472">Membrane</keyword>
<dbReference type="PROSITE" id="PS50026">
    <property type="entry name" value="EGF_3"/>
    <property type="match status" value="1"/>
</dbReference>
<dbReference type="Gene3D" id="3.30.200.20">
    <property type="entry name" value="Phosphorylase Kinase, domain 1"/>
    <property type="match status" value="1"/>
</dbReference>
<dbReference type="GO" id="GO:0005524">
    <property type="term" value="F:ATP binding"/>
    <property type="evidence" value="ECO:0007669"/>
    <property type="project" value="UniProtKB-KW"/>
</dbReference>
<evidence type="ECO:0000313" key="21">
    <source>
        <dbReference type="EMBL" id="KAJ4801238.1"/>
    </source>
</evidence>
<evidence type="ECO:0000259" key="19">
    <source>
        <dbReference type="PROSITE" id="PS50026"/>
    </source>
</evidence>
<dbReference type="Pfam" id="PF07714">
    <property type="entry name" value="PK_Tyr_Ser-Thr"/>
    <property type="match status" value="1"/>
</dbReference>
<evidence type="ECO:0000256" key="7">
    <source>
        <dbReference type="ARBA" id="ARBA00022737"/>
    </source>
</evidence>
<dbReference type="Gene3D" id="2.10.25.10">
    <property type="entry name" value="Laminin"/>
    <property type="match status" value="2"/>
</dbReference>
<dbReference type="PROSITE" id="PS00010">
    <property type="entry name" value="ASX_HYDROXYL"/>
    <property type="match status" value="1"/>
</dbReference>
<evidence type="ECO:0000256" key="15">
    <source>
        <dbReference type="PROSITE-ProRule" id="PRU00076"/>
    </source>
</evidence>
<sequence>MACVRQLLSFFFFIILMIPLLTTLAAATSNISLPGCPSKCGKVTIPYPFGMGNGCYREGFQITCDESMTHPRAILFRNEKHNNDVELINVNITTGEARVLNKKISYVCFNGTSRNISGGLMFLRYSPFVFSNQQNKFVAIGCRTLAYIASQAKPNSMYFSGCVSTCSSRNSTTGDGGPCNGLGCCQAAIPAGLTLYSVFWSNTFNDAWRFNPCSYAMLVEDGWYKFQVQDLTGLDFYERNKNGVPVVLNWAIRGSPCQDGLMKSHDTACRSRHSFCHNTRNGNGYLCQCRQGYEGNPYLTGGCIDIDECKSLDKYPCSSNAICMNSDGNFTCSCPKGTYGNPYVNDGICIKIPEKFSHHARVILGSTLGGATILILGILVVMYIQCKKRMEEKEEYQKYYQMMNDHLRVFSRKQLENATNNFNEANVLGEGGQGKVYKGLLENNQVIAIKKARAVEETQREEFVNEIILLSQINHKNIVRLLGCCLEVKIPMLVYEFVPNGTAYHLLHRNKTSPISLGTRLNIALESAVALDYIHSSISRTIIHGDIKSANILLDADYTVKVSDFGASSVVPADEIIELVHFSRGYLDPECLYTQIITKNSDVYSFGVVILELFTRMEAVYLDEKGERQALATSFLSKARTNEHRKMLDVDLISNNGKVIEILDKICAIVGQCLSPKGDDRPTMSQIVQELQKIARLHNSMLGFQSDSEEAGS</sequence>
<dbReference type="Gene3D" id="1.10.510.10">
    <property type="entry name" value="Transferase(Phosphotransferase) domain 1"/>
    <property type="match status" value="1"/>
</dbReference>
<dbReference type="EMBL" id="JAMFTS010000005">
    <property type="protein sequence ID" value="KAJ4747086.1"/>
    <property type="molecule type" value="Genomic_DNA"/>
</dbReference>
<dbReference type="InterPro" id="IPR045274">
    <property type="entry name" value="WAK-like"/>
</dbReference>
<feature type="transmembrane region" description="Helical" evidence="16">
    <location>
        <begin position="362"/>
        <end position="384"/>
    </location>
</feature>
<dbReference type="InterPro" id="IPR025287">
    <property type="entry name" value="WAK_GUB"/>
</dbReference>
<dbReference type="Pfam" id="PF07645">
    <property type="entry name" value="EGF_CA"/>
    <property type="match status" value="1"/>
</dbReference>
<dbReference type="GO" id="GO:0004674">
    <property type="term" value="F:protein serine/threonine kinase activity"/>
    <property type="evidence" value="ECO:0007669"/>
    <property type="project" value="UniProtKB-KW"/>
</dbReference>
<keyword evidence="22" id="KW-1185">Reference proteome</keyword>
<evidence type="ECO:0000256" key="8">
    <source>
        <dbReference type="ARBA" id="ARBA00022741"/>
    </source>
</evidence>
<dbReference type="PROSITE" id="PS00108">
    <property type="entry name" value="PROTEIN_KINASE_ST"/>
    <property type="match status" value="1"/>
</dbReference>
<proteinExistence type="predicted"/>
<evidence type="ECO:0000256" key="4">
    <source>
        <dbReference type="ARBA" id="ARBA00022679"/>
    </source>
</evidence>
<comment type="caution">
    <text evidence="21">The sequence shown here is derived from an EMBL/GenBank/DDBJ whole genome shotgun (WGS) entry which is preliminary data.</text>
</comment>
<dbReference type="SUPFAM" id="SSF56112">
    <property type="entry name" value="Protein kinase-like (PK-like)"/>
    <property type="match status" value="1"/>
</dbReference>
<dbReference type="PROSITE" id="PS50011">
    <property type="entry name" value="PROTEIN_KINASE_DOM"/>
    <property type="match status" value="1"/>
</dbReference>
<feature type="signal peptide" evidence="17">
    <location>
        <begin position="1"/>
        <end position="27"/>
    </location>
</feature>
<evidence type="ECO:0000259" key="18">
    <source>
        <dbReference type="PROSITE" id="PS50011"/>
    </source>
</evidence>
<keyword evidence="4" id="KW-0808">Transferase</keyword>
<evidence type="ECO:0000256" key="9">
    <source>
        <dbReference type="ARBA" id="ARBA00022777"/>
    </source>
</evidence>
<evidence type="ECO:0000256" key="17">
    <source>
        <dbReference type="SAM" id="SignalP"/>
    </source>
</evidence>
<evidence type="ECO:0000256" key="13">
    <source>
        <dbReference type="ARBA" id="ARBA00023157"/>
    </source>
</evidence>
<dbReference type="SMART" id="SM00179">
    <property type="entry name" value="EGF_CA"/>
    <property type="match status" value="1"/>
</dbReference>
<dbReference type="AlphaFoldDB" id="A0AAV8G6C1"/>
<dbReference type="Proteomes" id="UP001140206">
    <property type="component" value="Chromosome 5"/>
</dbReference>
<feature type="chain" id="PRO_5044716456" evidence="17">
    <location>
        <begin position="28"/>
        <end position="713"/>
    </location>
</feature>
<evidence type="ECO:0000256" key="1">
    <source>
        <dbReference type="ARBA" id="ARBA00004479"/>
    </source>
</evidence>
<keyword evidence="13" id="KW-1015">Disulfide bond</keyword>
<keyword evidence="5 16" id="KW-0812">Transmembrane</keyword>
<dbReference type="GO" id="GO:0005509">
    <property type="term" value="F:calcium ion binding"/>
    <property type="evidence" value="ECO:0007669"/>
    <property type="project" value="InterPro"/>
</dbReference>
<dbReference type="InterPro" id="IPR000742">
    <property type="entry name" value="EGF"/>
</dbReference>
<dbReference type="GO" id="GO:0030247">
    <property type="term" value="F:polysaccharide binding"/>
    <property type="evidence" value="ECO:0007669"/>
    <property type="project" value="InterPro"/>
</dbReference>
<dbReference type="Proteomes" id="UP001140206">
    <property type="component" value="Chromosome 2"/>
</dbReference>
<dbReference type="InterPro" id="IPR049883">
    <property type="entry name" value="NOTCH1_EGF-like"/>
</dbReference>